<sequence>DNEKRTKRLKRLDEKTNTEKMMPNNSPKFNLLKKINNNNNDNDNDNDNNNNRTLEELLESK</sequence>
<evidence type="ECO:0000313" key="2">
    <source>
        <dbReference type="EMBL" id="EJW72748.1"/>
    </source>
</evidence>
<reference evidence="3" key="1">
    <citation type="submission" date="2012-08" db="EMBL/GenBank/DDBJ databases">
        <title>The Genome Sequence of Wuchereria bancrofti.</title>
        <authorList>
            <person name="Nutman T.B."/>
            <person name="Fink D.L."/>
            <person name="Russ C."/>
            <person name="Young S."/>
            <person name="Zeng Q."/>
            <person name="Koehrsen M."/>
            <person name="Alvarado L."/>
            <person name="Berlin A."/>
            <person name="Chapman S.B."/>
            <person name="Chen Z."/>
            <person name="Freedman E."/>
            <person name="Gellesch M."/>
            <person name="Goldberg J."/>
            <person name="Griggs A."/>
            <person name="Gujja S."/>
            <person name="Heilman E.R."/>
            <person name="Heiman D."/>
            <person name="Hepburn T."/>
            <person name="Howarth C."/>
            <person name="Jen D."/>
            <person name="Larson L."/>
            <person name="Lewis B."/>
            <person name="Mehta T."/>
            <person name="Park D."/>
            <person name="Pearson M."/>
            <person name="Roberts A."/>
            <person name="Saif S."/>
            <person name="Shea T."/>
            <person name="Shenoy N."/>
            <person name="Sisk P."/>
            <person name="Stolte C."/>
            <person name="Sykes S."/>
            <person name="Walk T."/>
            <person name="White J."/>
            <person name="Yandava C."/>
            <person name="Haas B."/>
            <person name="Henn M.R."/>
            <person name="Nusbaum C."/>
            <person name="Birren B."/>
        </authorList>
    </citation>
    <scope>NUCLEOTIDE SEQUENCE [LARGE SCALE GENOMIC DNA]</scope>
    <source>
        <strain evidence="3">NA</strain>
    </source>
</reference>
<evidence type="ECO:0000313" key="3">
    <source>
        <dbReference type="Proteomes" id="UP000004810"/>
    </source>
</evidence>
<dbReference type="AlphaFoldDB" id="J9DSX0"/>
<feature type="compositionally biased region" description="Low complexity" evidence="1">
    <location>
        <begin position="36"/>
        <end position="51"/>
    </location>
</feature>
<feature type="region of interest" description="Disordered" evidence="1">
    <location>
        <begin position="1"/>
        <end position="61"/>
    </location>
</feature>
<dbReference type="Proteomes" id="UP000004810">
    <property type="component" value="Unassembled WGS sequence"/>
</dbReference>
<organism evidence="2 3">
    <name type="scientific">Wuchereria bancrofti</name>
    <dbReference type="NCBI Taxonomy" id="6293"/>
    <lineage>
        <taxon>Eukaryota</taxon>
        <taxon>Metazoa</taxon>
        <taxon>Ecdysozoa</taxon>
        <taxon>Nematoda</taxon>
        <taxon>Chromadorea</taxon>
        <taxon>Rhabditida</taxon>
        <taxon>Spirurina</taxon>
        <taxon>Spiruromorpha</taxon>
        <taxon>Filarioidea</taxon>
        <taxon>Onchocercidae</taxon>
        <taxon>Wuchereria</taxon>
    </lineage>
</organism>
<proteinExistence type="predicted"/>
<comment type="caution">
    <text evidence="2">The sequence shown here is derived from an EMBL/GenBank/DDBJ whole genome shotgun (WGS) entry which is preliminary data.</text>
</comment>
<feature type="non-terminal residue" evidence="2">
    <location>
        <position position="1"/>
    </location>
</feature>
<accession>J9DSX0</accession>
<dbReference type="EMBL" id="ADBV01015472">
    <property type="protein sequence ID" value="EJW72748.1"/>
    <property type="molecule type" value="Genomic_DNA"/>
</dbReference>
<feature type="compositionally biased region" description="Basic residues" evidence="1">
    <location>
        <begin position="1"/>
        <end position="10"/>
    </location>
</feature>
<evidence type="ECO:0000256" key="1">
    <source>
        <dbReference type="SAM" id="MobiDB-lite"/>
    </source>
</evidence>
<protein>
    <submittedName>
        <fullName evidence="2">Uncharacterized protein</fullName>
    </submittedName>
</protein>
<name>J9DSX0_WUCBA</name>
<gene>
    <name evidence="2" type="ORF">WUBG_16344</name>
</gene>